<gene>
    <name evidence="2" type="ORF">PV328_009348</name>
</gene>
<evidence type="ECO:0000313" key="3">
    <source>
        <dbReference type="Proteomes" id="UP001168990"/>
    </source>
</evidence>
<reference evidence="2" key="1">
    <citation type="journal article" date="2023" name="bioRxiv">
        <title>Scaffold-level genome assemblies of two parasitoid biocontrol wasps reveal the parthenogenesis mechanism and an associated novel virus.</title>
        <authorList>
            <person name="Inwood S."/>
            <person name="Skelly J."/>
            <person name="Guhlin J."/>
            <person name="Harrop T."/>
            <person name="Goldson S."/>
            <person name="Dearden P."/>
        </authorList>
    </citation>
    <scope>NUCLEOTIDE SEQUENCE</scope>
    <source>
        <strain evidence="2">Irish</strain>
        <tissue evidence="2">Whole body</tissue>
    </source>
</reference>
<dbReference type="AlphaFoldDB" id="A0AA39C5M5"/>
<accession>A0AA39C5M5</accession>
<evidence type="ECO:0000256" key="1">
    <source>
        <dbReference type="SAM" id="SignalP"/>
    </source>
</evidence>
<sequence>MCRVGVLKKLSYLLILFCINAGLCAENNSVITNHTTSDEVSLENPINSTNSGIYLPLKNTTVSIAVDSNISESNVNSSSLKSDDSFTPSIHLGTIEEDSRDYETRNPKAHPFNNVQHFEFGNSAVGDVADVDGDVGVVSVTNPQSVKQHVQYVYDVDERNPPHPSPVIHHNSHHSYPHQPYAESYLTIDVPSTAPVYYGNQHHQHHLHHPQFNNLQHHHHQHDEVEPIINHVTYEKPTKYENLNPLPYYHHHYEYSLPHNNEPLKRPEINIPLHPYQYYYHNHQPHLENHNSDIIKPVNEPENNEPLKKPEITVPPPFKAHTGIIDKPETVLYLTSHRETSFTRTRKFPYKYYQPQDDTEIHLVKDEPYAFPPRRRQISPWQKIIHIIGAFLPLGLLIAALKPPNVIKIDSNNTDPNIVLSKLRGIQMPIEHKQIDNDNEEELCRDRSICQSILNAAGSNEKLIHKALGNFATRQSMKQNEARKSKFHEIFEAVRKKDCNIIKC</sequence>
<protein>
    <submittedName>
        <fullName evidence="2">Uncharacterized protein</fullName>
    </submittedName>
</protein>
<evidence type="ECO:0000313" key="2">
    <source>
        <dbReference type="EMBL" id="KAK0158332.1"/>
    </source>
</evidence>
<dbReference type="Proteomes" id="UP001168990">
    <property type="component" value="Unassembled WGS sequence"/>
</dbReference>
<feature type="chain" id="PRO_5041298187" evidence="1">
    <location>
        <begin position="26"/>
        <end position="504"/>
    </location>
</feature>
<keyword evidence="3" id="KW-1185">Reference proteome</keyword>
<reference evidence="2" key="2">
    <citation type="submission" date="2023-03" db="EMBL/GenBank/DDBJ databases">
        <authorList>
            <person name="Inwood S.N."/>
            <person name="Skelly J.G."/>
            <person name="Guhlin J."/>
            <person name="Harrop T.W.R."/>
            <person name="Goldson S.G."/>
            <person name="Dearden P.K."/>
        </authorList>
    </citation>
    <scope>NUCLEOTIDE SEQUENCE</scope>
    <source>
        <strain evidence="2">Irish</strain>
        <tissue evidence="2">Whole body</tissue>
    </source>
</reference>
<feature type="signal peptide" evidence="1">
    <location>
        <begin position="1"/>
        <end position="25"/>
    </location>
</feature>
<dbReference type="EMBL" id="JAQQBS010001424">
    <property type="protein sequence ID" value="KAK0158332.1"/>
    <property type="molecule type" value="Genomic_DNA"/>
</dbReference>
<keyword evidence="1" id="KW-0732">Signal</keyword>
<proteinExistence type="predicted"/>
<comment type="caution">
    <text evidence="2">The sequence shown here is derived from an EMBL/GenBank/DDBJ whole genome shotgun (WGS) entry which is preliminary data.</text>
</comment>
<name>A0AA39C5M5_9HYME</name>
<organism evidence="2 3">
    <name type="scientific">Microctonus aethiopoides</name>
    <dbReference type="NCBI Taxonomy" id="144406"/>
    <lineage>
        <taxon>Eukaryota</taxon>
        <taxon>Metazoa</taxon>
        <taxon>Ecdysozoa</taxon>
        <taxon>Arthropoda</taxon>
        <taxon>Hexapoda</taxon>
        <taxon>Insecta</taxon>
        <taxon>Pterygota</taxon>
        <taxon>Neoptera</taxon>
        <taxon>Endopterygota</taxon>
        <taxon>Hymenoptera</taxon>
        <taxon>Apocrita</taxon>
        <taxon>Ichneumonoidea</taxon>
        <taxon>Braconidae</taxon>
        <taxon>Euphorinae</taxon>
        <taxon>Microctonus</taxon>
    </lineage>
</organism>